<proteinExistence type="predicted"/>
<dbReference type="GO" id="GO:0005634">
    <property type="term" value="C:nucleus"/>
    <property type="evidence" value="ECO:0007669"/>
    <property type="project" value="UniProtKB-SubCell"/>
</dbReference>
<reference evidence="11" key="1">
    <citation type="submission" date="2025-08" db="UniProtKB">
        <authorList>
            <consortium name="RefSeq"/>
        </authorList>
    </citation>
    <scope>IDENTIFICATION</scope>
</reference>
<feature type="region of interest" description="Disordered" evidence="8">
    <location>
        <begin position="314"/>
        <end position="361"/>
    </location>
</feature>
<dbReference type="PANTHER" id="PTHR24406">
    <property type="entry name" value="TRANSCRIPTIONAL REPRESSOR CTCFL-RELATED"/>
    <property type="match status" value="1"/>
</dbReference>
<evidence type="ECO:0000256" key="1">
    <source>
        <dbReference type="ARBA" id="ARBA00004123"/>
    </source>
</evidence>
<organism evidence="10 11">
    <name type="scientific">Diaphorina citri</name>
    <name type="common">Asian citrus psyllid</name>
    <dbReference type="NCBI Taxonomy" id="121845"/>
    <lineage>
        <taxon>Eukaryota</taxon>
        <taxon>Metazoa</taxon>
        <taxon>Ecdysozoa</taxon>
        <taxon>Arthropoda</taxon>
        <taxon>Hexapoda</taxon>
        <taxon>Insecta</taxon>
        <taxon>Pterygota</taxon>
        <taxon>Neoptera</taxon>
        <taxon>Paraneoptera</taxon>
        <taxon>Hemiptera</taxon>
        <taxon>Sternorrhyncha</taxon>
        <taxon>Psylloidea</taxon>
        <taxon>Psyllidae</taxon>
        <taxon>Diaphorininae</taxon>
        <taxon>Diaphorina</taxon>
    </lineage>
</organism>
<evidence type="ECO:0000256" key="6">
    <source>
        <dbReference type="ARBA" id="ARBA00023242"/>
    </source>
</evidence>
<feature type="region of interest" description="Disordered" evidence="8">
    <location>
        <begin position="52"/>
        <end position="85"/>
    </location>
</feature>
<accession>A0A3Q0JDU1</accession>
<dbReference type="InterPro" id="IPR013087">
    <property type="entry name" value="Znf_C2H2_type"/>
</dbReference>
<dbReference type="SMART" id="SM00355">
    <property type="entry name" value="ZnF_C2H2"/>
    <property type="match status" value="5"/>
</dbReference>
<gene>
    <name evidence="11" type="primary">LOC103519228</name>
</gene>
<evidence type="ECO:0000313" key="11">
    <source>
        <dbReference type="RefSeq" id="XP_026686599.1"/>
    </source>
</evidence>
<dbReference type="PaxDb" id="121845-A0A3Q0JDU1"/>
<dbReference type="RefSeq" id="XP_026686599.1">
    <property type="nucleotide sequence ID" value="XM_026830798.1"/>
</dbReference>
<keyword evidence="6" id="KW-0539">Nucleus</keyword>
<dbReference type="SUPFAM" id="SSF57667">
    <property type="entry name" value="beta-beta-alpha zinc fingers"/>
    <property type="match status" value="1"/>
</dbReference>
<dbReference type="InterPro" id="IPR050888">
    <property type="entry name" value="ZnF_C2H2-type_TF"/>
</dbReference>
<protein>
    <submittedName>
        <fullName evidence="11">Zinc finger protein 335-like</fullName>
    </submittedName>
</protein>
<evidence type="ECO:0000256" key="3">
    <source>
        <dbReference type="ARBA" id="ARBA00022737"/>
    </source>
</evidence>
<dbReference type="InterPro" id="IPR036236">
    <property type="entry name" value="Znf_C2H2_sf"/>
</dbReference>
<dbReference type="GO" id="GO:0008270">
    <property type="term" value="F:zinc ion binding"/>
    <property type="evidence" value="ECO:0007669"/>
    <property type="project" value="UniProtKB-KW"/>
</dbReference>
<dbReference type="GeneID" id="103519228"/>
<dbReference type="KEGG" id="dci:103519228"/>
<feature type="domain" description="C2H2-type" evidence="9">
    <location>
        <begin position="218"/>
        <end position="246"/>
    </location>
</feature>
<dbReference type="Pfam" id="PF00096">
    <property type="entry name" value="zf-C2H2"/>
    <property type="match status" value="2"/>
</dbReference>
<sequence>MFTPDFLPFYQVLQKYPDLIHGNRNFKLKVVNSDNQIINYIMNNRNKCLTSGKKRSRKSLGPASVPGMMNNGPSSGAPPRGASEQTTAHPFECKFCASSLAEPLPDYYTWRKHMEDVHSEKFDVRICEYCGLKLSKRNLYLYHLLRVHGIQNETMKFPECKFCNYIALTENLLYKHCKNVHNKLIGFVCSTCNIIFKTHDQLTVHMKHTEHGAEKKTHGCKYCGKQFDRSVNLKAHLRANHKSEADAETDLGGSVVVKEEPSSGQEVYEYVNQSQQYIEVPLVQNSGYGTLVLPGGVTIIDTNNARLAGDSSLGAGESLVPGQRGMQGHSGESLAPREAMHAQEAQGQVSLGGSEGLAPRDGGMQGQAIMAGAESLVPGEGMEAQGMIAGTDGMMGDGSGLTGEATIEHNEAVLGTNECGQTVLILNGTQQYILEQQSDGRLILPDILANNCVISS</sequence>
<name>A0A3Q0JDU1_DIACI</name>
<dbReference type="Gene3D" id="3.30.160.60">
    <property type="entry name" value="Classic Zinc Finger"/>
    <property type="match status" value="1"/>
</dbReference>
<comment type="subcellular location">
    <subcellularLocation>
        <location evidence="1">Nucleus</location>
    </subcellularLocation>
</comment>
<keyword evidence="5" id="KW-0862">Zinc</keyword>
<evidence type="ECO:0000313" key="10">
    <source>
        <dbReference type="Proteomes" id="UP000079169"/>
    </source>
</evidence>
<evidence type="ECO:0000256" key="5">
    <source>
        <dbReference type="ARBA" id="ARBA00022833"/>
    </source>
</evidence>
<dbReference type="PROSITE" id="PS50157">
    <property type="entry name" value="ZINC_FINGER_C2H2_2"/>
    <property type="match status" value="2"/>
</dbReference>
<evidence type="ECO:0000256" key="8">
    <source>
        <dbReference type="SAM" id="MobiDB-lite"/>
    </source>
</evidence>
<evidence type="ECO:0000256" key="7">
    <source>
        <dbReference type="PROSITE-ProRule" id="PRU00042"/>
    </source>
</evidence>
<feature type="domain" description="C2H2-type" evidence="9">
    <location>
        <begin position="187"/>
        <end position="216"/>
    </location>
</feature>
<keyword evidence="2" id="KW-0479">Metal-binding</keyword>
<evidence type="ECO:0000256" key="4">
    <source>
        <dbReference type="ARBA" id="ARBA00022771"/>
    </source>
</evidence>
<dbReference type="AlphaFoldDB" id="A0A3Q0JDU1"/>
<evidence type="ECO:0000256" key="2">
    <source>
        <dbReference type="ARBA" id="ARBA00022723"/>
    </source>
</evidence>
<keyword evidence="4 7" id="KW-0863">Zinc-finger</keyword>
<dbReference type="STRING" id="121845.A0A3Q0JDU1"/>
<evidence type="ECO:0000259" key="9">
    <source>
        <dbReference type="PROSITE" id="PS50157"/>
    </source>
</evidence>
<keyword evidence="10" id="KW-1185">Reference proteome</keyword>
<keyword evidence="3" id="KW-0677">Repeat</keyword>
<dbReference type="Proteomes" id="UP000079169">
    <property type="component" value="Unplaced"/>
</dbReference>
<dbReference type="PROSITE" id="PS00028">
    <property type="entry name" value="ZINC_FINGER_C2H2_1"/>
    <property type="match status" value="3"/>
</dbReference>